<evidence type="ECO:0000313" key="2">
    <source>
        <dbReference type="Proteomes" id="UP000319130"/>
    </source>
</evidence>
<dbReference type="EMBL" id="SOIZ01000198">
    <property type="protein sequence ID" value="TET62229.1"/>
    <property type="molecule type" value="Genomic_DNA"/>
</dbReference>
<dbReference type="AlphaFoldDB" id="A0A523W5X6"/>
<sequence>MFKNVGTMWAVQIMKAGINPNVRKLKAYEYYCDPASPTFINAYRSLVRVGYSHSYAKSYSSKVFDMPRFIEAMTRSYLSGCLIGKIEQSGVRDW</sequence>
<proteinExistence type="predicted"/>
<name>A0A523W5X6_UNCAE</name>
<reference evidence="1 2" key="1">
    <citation type="submission" date="2019-03" db="EMBL/GenBank/DDBJ databases">
        <title>Metabolic potential of uncultured bacteria and archaea associated with petroleum seepage in deep-sea sediments.</title>
        <authorList>
            <person name="Dong X."/>
            <person name="Hubert C."/>
        </authorList>
    </citation>
    <scope>NUCLEOTIDE SEQUENCE [LARGE SCALE GENOMIC DNA]</scope>
    <source>
        <strain evidence="1">E29_bin52</strain>
    </source>
</reference>
<accession>A0A523W5X6</accession>
<protein>
    <submittedName>
        <fullName evidence="1">Uncharacterized protein</fullName>
    </submittedName>
</protein>
<dbReference type="Proteomes" id="UP000319130">
    <property type="component" value="Unassembled WGS sequence"/>
</dbReference>
<organism evidence="1 2">
    <name type="scientific">Aerophobetes bacterium</name>
    <dbReference type="NCBI Taxonomy" id="2030807"/>
    <lineage>
        <taxon>Bacteria</taxon>
        <taxon>Candidatus Aerophobota</taxon>
    </lineage>
</organism>
<comment type="caution">
    <text evidence="1">The sequence shown here is derived from an EMBL/GenBank/DDBJ whole genome shotgun (WGS) entry which is preliminary data.</text>
</comment>
<evidence type="ECO:0000313" key="1">
    <source>
        <dbReference type="EMBL" id="TET62229.1"/>
    </source>
</evidence>
<gene>
    <name evidence="1" type="ORF">E3J48_04530</name>
</gene>